<dbReference type="Pfam" id="PF06908">
    <property type="entry name" value="YpsA"/>
    <property type="match status" value="1"/>
</dbReference>
<dbReference type="PANTHER" id="PTHR38440">
    <property type="entry name" value="UPF0398 PROTEIN YPSA"/>
    <property type="match status" value="1"/>
</dbReference>
<evidence type="ECO:0000313" key="1">
    <source>
        <dbReference type="EMBL" id="RUR77057.1"/>
    </source>
</evidence>
<comment type="caution">
    <text evidence="1">The sequence shown here is derived from an EMBL/GenBank/DDBJ whole genome shotgun (WGS) entry which is preliminary data.</text>
</comment>
<accession>A0A433N6F7</accession>
<dbReference type="AlphaFoldDB" id="A0A433N6F7"/>
<dbReference type="STRING" id="211165.GCA_000317285_01721"/>
<evidence type="ECO:0008006" key="3">
    <source>
        <dbReference type="Google" id="ProtNLM"/>
    </source>
</evidence>
<proteinExistence type="predicted"/>
<evidence type="ECO:0000313" key="2">
    <source>
        <dbReference type="Proteomes" id="UP000268857"/>
    </source>
</evidence>
<gene>
    <name evidence="1" type="ORF">PCC6912_40160</name>
</gene>
<dbReference type="SUPFAM" id="SSF102405">
    <property type="entry name" value="MCP/YpsA-like"/>
    <property type="match status" value="1"/>
</dbReference>
<organism evidence="1 2">
    <name type="scientific">Chlorogloeopsis fritschii PCC 6912</name>
    <dbReference type="NCBI Taxonomy" id="211165"/>
    <lineage>
        <taxon>Bacteria</taxon>
        <taxon>Bacillati</taxon>
        <taxon>Cyanobacteriota</taxon>
        <taxon>Cyanophyceae</taxon>
        <taxon>Nostocales</taxon>
        <taxon>Chlorogloeopsidaceae</taxon>
        <taxon>Chlorogloeopsis</taxon>
    </lineage>
</organism>
<name>A0A433N6F7_CHLFR</name>
<dbReference type="PANTHER" id="PTHR38440:SF1">
    <property type="entry name" value="UPF0398 PROTEIN SPR0331"/>
    <property type="match status" value="1"/>
</dbReference>
<dbReference type="Gene3D" id="3.40.50.450">
    <property type="match status" value="1"/>
</dbReference>
<sequence>MSKIVAGTGHRPNRCYPLEGQTFERMIELCKASLQKMQATEVISGMAIGFDQALATAAIKLNLPLTAAVPFAEQDAKWTPEDISRWENILFQAKTIVFVDRQDGYLVRSSPGQYHVDKLKKRNQWMIDHCDEVLALYDGGNGGTAHCVGYAESQEKYVLNAWKSWIKYGATSICP</sequence>
<dbReference type="OrthoDB" id="489040at2"/>
<reference evidence="1 2" key="1">
    <citation type="journal article" date="2019" name="Genome Biol. Evol.">
        <title>Day and night: Metabolic profiles and evolutionary relationships of six axenic non-marine cyanobacteria.</title>
        <authorList>
            <person name="Will S.E."/>
            <person name="Henke P."/>
            <person name="Boedeker C."/>
            <person name="Huang S."/>
            <person name="Brinkmann H."/>
            <person name="Rohde M."/>
            <person name="Jarek M."/>
            <person name="Friedl T."/>
            <person name="Seufert S."/>
            <person name="Schumacher M."/>
            <person name="Overmann J."/>
            <person name="Neumann-Schaal M."/>
            <person name="Petersen J."/>
        </authorList>
    </citation>
    <scope>NUCLEOTIDE SEQUENCE [LARGE SCALE GENOMIC DNA]</scope>
    <source>
        <strain evidence="1 2">PCC 6912</strain>
    </source>
</reference>
<dbReference type="RefSeq" id="WP_016879373.1">
    <property type="nucleotide sequence ID" value="NZ_AJLN01000058.1"/>
</dbReference>
<dbReference type="Proteomes" id="UP000268857">
    <property type="component" value="Unassembled WGS sequence"/>
</dbReference>
<dbReference type="EMBL" id="RSCJ01000018">
    <property type="protein sequence ID" value="RUR77057.1"/>
    <property type="molecule type" value="Genomic_DNA"/>
</dbReference>
<dbReference type="InterPro" id="IPR010697">
    <property type="entry name" value="YspA"/>
</dbReference>
<keyword evidence="2" id="KW-1185">Reference proteome</keyword>
<protein>
    <recommendedName>
        <fullName evidence="3">DUF1273 domain-containing protein</fullName>
    </recommendedName>
</protein>